<name>A0A2P5I3U4_DIAHE</name>
<dbReference type="InterPro" id="IPR036291">
    <property type="entry name" value="NAD(P)-bd_dom_sf"/>
</dbReference>
<evidence type="ECO:0000313" key="4">
    <source>
        <dbReference type="EMBL" id="POS77173.1"/>
    </source>
</evidence>
<dbReference type="PANTHER" id="PTHR24320">
    <property type="entry name" value="RETINOL DEHYDROGENASE"/>
    <property type="match status" value="1"/>
</dbReference>
<keyword evidence="3" id="KW-0560">Oxidoreductase</keyword>
<dbReference type="GO" id="GO:0016491">
    <property type="term" value="F:oxidoreductase activity"/>
    <property type="evidence" value="ECO:0007669"/>
    <property type="project" value="UniProtKB-KW"/>
</dbReference>
<dbReference type="InParanoid" id="A0A2P5I3U4"/>
<dbReference type="Gene3D" id="3.40.50.720">
    <property type="entry name" value="NAD(P)-binding Rossmann-like Domain"/>
    <property type="match status" value="1"/>
</dbReference>
<dbReference type="EMBL" id="MAVT02000294">
    <property type="protein sequence ID" value="POS77173.1"/>
    <property type="molecule type" value="Genomic_DNA"/>
</dbReference>
<evidence type="ECO:0000313" key="5">
    <source>
        <dbReference type="Proteomes" id="UP000094444"/>
    </source>
</evidence>
<dbReference type="SUPFAM" id="SSF51735">
    <property type="entry name" value="NAD(P)-binding Rossmann-fold domains"/>
    <property type="match status" value="1"/>
</dbReference>
<accession>A0A2P5I3U4</accession>
<keyword evidence="5" id="KW-1185">Reference proteome</keyword>
<evidence type="ECO:0000256" key="3">
    <source>
        <dbReference type="ARBA" id="ARBA00023002"/>
    </source>
</evidence>
<dbReference type="AlphaFoldDB" id="A0A2P5I3U4"/>
<evidence type="ECO:0000256" key="1">
    <source>
        <dbReference type="ARBA" id="ARBA00006484"/>
    </source>
</evidence>
<dbReference type="InterPro" id="IPR002347">
    <property type="entry name" value="SDR_fam"/>
</dbReference>
<dbReference type="PANTHER" id="PTHR24320:SF282">
    <property type="entry name" value="WW DOMAIN-CONTAINING OXIDOREDUCTASE"/>
    <property type="match status" value="1"/>
</dbReference>
<dbReference type="PRINTS" id="PR00081">
    <property type="entry name" value="GDHRDH"/>
</dbReference>
<comment type="similarity">
    <text evidence="1">Belongs to the short-chain dehydrogenases/reductases (SDR) family.</text>
</comment>
<sequence length="306" mass="33023">MRSFDPRKDIPDLSGKVVFVTGGNVGLGKETILQLSKHNPAHIFLGARNKAKALAAIEDIRSAVPNAALITYINIDLSSFDSIKSAAHELLSQTAQLHILINNAGILDSTAKTTKEGYEIQFGTNHVGTALLTKLLLPTLSKTAMATSPPQDVRIVNVASAEESRSPAEDTYDFGKLKTENAATTSLVRYGISKLANIHHARALSRHYPEICSVSIHPGTVDTNLKSGFAVDHPCMKPFLPIVGAFSKKVSDGAKNQLWAAVSPDVQSGEFYFPVGIAGQGSKLARDKALEDTLWKWTERELEAHA</sequence>
<organism evidence="4 5">
    <name type="scientific">Diaporthe helianthi</name>
    <dbReference type="NCBI Taxonomy" id="158607"/>
    <lineage>
        <taxon>Eukaryota</taxon>
        <taxon>Fungi</taxon>
        <taxon>Dikarya</taxon>
        <taxon>Ascomycota</taxon>
        <taxon>Pezizomycotina</taxon>
        <taxon>Sordariomycetes</taxon>
        <taxon>Sordariomycetidae</taxon>
        <taxon>Diaporthales</taxon>
        <taxon>Diaporthaceae</taxon>
        <taxon>Diaporthe</taxon>
    </lineage>
</organism>
<comment type="caution">
    <text evidence="4">The sequence shown here is derived from an EMBL/GenBank/DDBJ whole genome shotgun (WGS) entry which is preliminary data.</text>
</comment>
<keyword evidence="2" id="KW-0521">NADP</keyword>
<dbReference type="FunCoup" id="A0A2P5I3U4">
    <property type="interactions" value="281"/>
</dbReference>
<dbReference type="Proteomes" id="UP000094444">
    <property type="component" value="Unassembled WGS sequence"/>
</dbReference>
<dbReference type="Pfam" id="PF00106">
    <property type="entry name" value="adh_short"/>
    <property type="match status" value="1"/>
</dbReference>
<reference evidence="4" key="1">
    <citation type="submission" date="2017-09" db="EMBL/GenBank/DDBJ databases">
        <title>Polyketide synthases of a Diaporthe helianthi virulent isolate.</title>
        <authorList>
            <person name="Baroncelli R."/>
        </authorList>
    </citation>
    <scope>NUCLEOTIDE SEQUENCE [LARGE SCALE GENOMIC DNA]</scope>
    <source>
        <strain evidence="4">7/96</strain>
    </source>
</reference>
<gene>
    <name evidence="4" type="ORF">DHEL01_v204439</name>
</gene>
<dbReference type="STRING" id="158607.A0A2P5I3U4"/>
<proteinExistence type="inferred from homology"/>
<dbReference type="OrthoDB" id="191139at2759"/>
<protein>
    <submittedName>
        <fullName evidence="4">Retinol dehydrogenase</fullName>
    </submittedName>
</protein>
<evidence type="ECO:0000256" key="2">
    <source>
        <dbReference type="ARBA" id="ARBA00022857"/>
    </source>
</evidence>